<name>A0A3Q3DV81_HIPCM</name>
<feature type="compositionally biased region" description="Basic and acidic residues" evidence="1">
    <location>
        <begin position="171"/>
        <end position="180"/>
    </location>
</feature>
<feature type="compositionally biased region" description="Acidic residues" evidence="1">
    <location>
        <begin position="220"/>
        <end position="234"/>
    </location>
</feature>
<evidence type="ECO:0000256" key="3">
    <source>
        <dbReference type="SAM" id="SignalP"/>
    </source>
</evidence>
<dbReference type="AlphaFoldDB" id="A0A3Q3DV81"/>
<feature type="compositionally biased region" description="Polar residues" evidence="1">
    <location>
        <begin position="148"/>
        <end position="169"/>
    </location>
</feature>
<keyword evidence="2" id="KW-0472">Membrane</keyword>
<keyword evidence="2" id="KW-0812">Transmembrane</keyword>
<evidence type="ECO:0000256" key="2">
    <source>
        <dbReference type="SAM" id="Phobius"/>
    </source>
</evidence>
<dbReference type="PANTHER" id="PTHR16502:SF0">
    <property type="entry name" value="KERATINOCYTE-ASSOCIATED TRANSMEMBRANE PROTEIN 2"/>
    <property type="match status" value="1"/>
</dbReference>
<sequence>MATMGRIRKSSTLCLLVVSLQLLRLGGVLSAPKNITSAEATTEKAKVGVTVSPPQITGNQSNTRMDTKELTIQEKAEPKTSPEIPDTAPVQPKAPQQNPVQIDDTQLNHTTASEPKTKQNDDNSAVVIDSSDKDAKPPPDETKIITPQVANTMASPTVSKTPETASTTAKKSPEPIKPTEEETTVSAVKPSEAQTATPLQEFESDLLQPAGKEATAHLDPEDDYDADEDDDPDAYADGLYRLDANEDGGKEQDQTVIQLETPGVKEDDSYTLPGIYNTEDEDSHFFFHLVILAFLVALIYITYHNKRKILLLAQSRRWKESLCSRNTVEYHRLDQNVNEAMPSLKMTRDYIF</sequence>
<accession>A0A3Q3DV81</accession>
<dbReference type="PANTHER" id="PTHR16502">
    <property type="entry name" value="KERATINOCYTE-ASSOCIATED TRANSMEMBRANE PROTEIN 2"/>
    <property type="match status" value="1"/>
</dbReference>
<reference evidence="4" key="1">
    <citation type="submission" date="2025-08" db="UniProtKB">
        <authorList>
            <consortium name="Ensembl"/>
        </authorList>
    </citation>
    <scope>IDENTIFICATION</scope>
</reference>
<reference evidence="4" key="2">
    <citation type="submission" date="2025-09" db="UniProtKB">
        <authorList>
            <consortium name="Ensembl"/>
        </authorList>
    </citation>
    <scope>IDENTIFICATION</scope>
</reference>
<evidence type="ECO:0000313" key="5">
    <source>
        <dbReference type="Proteomes" id="UP000264820"/>
    </source>
</evidence>
<keyword evidence="5" id="KW-1185">Reference proteome</keyword>
<keyword evidence="3" id="KW-0732">Signal</keyword>
<feature type="signal peptide" evidence="3">
    <location>
        <begin position="1"/>
        <end position="30"/>
    </location>
</feature>
<feature type="region of interest" description="Disordered" evidence="1">
    <location>
        <begin position="217"/>
        <end position="236"/>
    </location>
</feature>
<dbReference type="CTD" id="102288963"/>
<feature type="compositionally biased region" description="Basic and acidic residues" evidence="1">
    <location>
        <begin position="130"/>
        <end position="143"/>
    </location>
</feature>
<evidence type="ECO:0000313" key="4">
    <source>
        <dbReference type="Ensembl" id="ENSHCOP00000021411.1"/>
    </source>
</evidence>
<protein>
    <recommendedName>
        <fullName evidence="6">Keratinocyte-associated transmembrane protein 2</fullName>
    </recommendedName>
</protein>
<proteinExistence type="predicted"/>
<dbReference type="Ensembl" id="ENSHCOT00000003710.1">
    <property type="protein sequence ID" value="ENSHCOP00000021411.1"/>
    <property type="gene ID" value="ENSHCOG00000008211.1"/>
</dbReference>
<feature type="compositionally biased region" description="Polar residues" evidence="1">
    <location>
        <begin position="94"/>
        <end position="114"/>
    </location>
</feature>
<keyword evidence="2" id="KW-1133">Transmembrane helix</keyword>
<feature type="chain" id="PRO_5018725264" description="Keratinocyte-associated transmembrane protein 2" evidence="3">
    <location>
        <begin position="31"/>
        <end position="352"/>
    </location>
</feature>
<dbReference type="OrthoDB" id="5846619at2759"/>
<dbReference type="InterPro" id="IPR037645">
    <property type="entry name" value="KCT2"/>
</dbReference>
<dbReference type="STRING" id="109280.ENSHCOP00000021411"/>
<evidence type="ECO:0008006" key="6">
    <source>
        <dbReference type="Google" id="ProtNLM"/>
    </source>
</evidence>
<evidence type="ECO:0000256" key="1">
    <source>
        <dbReference type="SAM" id="MobiDB-lite"/>
    </source>
</evidence>
<dbReference type="Pfam" id="PF17818">
    <property type="entry name" value="KCT2"/>
    <property type="match status" value="1"/>
</dbReference>
<dbReference type="GeneID" id="109515687"/>
<feature type="transmembrane region" description="Helical" evidence="2">
    <location>
        <begin position="285"/>
        <end position="303"/>
    </location>
</feature>
<dbReference type="GeneTree" id="ENSGT00440000037499"/>
<dbReference type="KEGG" id="hcq:109515687"/>
<dbReference type="Proteomes" id="UP000264820">
    <property type="component" value="Unplaced"/>
</dbReference>
<feature type="region of interest" description="Disordered" evidence="1">
    <location>
        <begin position="75"/>
        <end position="192"/>
    </location>
</feature>
<dbReference type="RefSeq" id="XP_019725211.1">
    <property type="nucleotide sequence ID" value="XM_019869652.1"/>
</dbReference>
<organism evidence="4 5">
    <name type="scientific">Hippocampus comes</name>
    <name type="common">Tiger tail seahorse</name>
    <dbReference type="NCBI Taxonomy" id="109280"/>
    <lineage>
        <taxon>Eukaryota</taxon>
        <taxon>Metazoa</taxon>
        <taxon>Chordata</taxon>
        <taxon>Craniata</taxon>
        <taxon>Vertebrata</taxon>
        <taxon>Euteleostomi</taxon>
        <taxon>Actinopterygii</taxon>
        <taxon>Neopterygii</taxon>
        <taxon>Teleostei</taxon>
        <taxon>Neoteleostei</taxon>
        <taxon>Acanthomorphata</taxon>
        <taxon>Syngnathiaria</taxon>
        <taxon>Syngnathiformes</taxon>
        <taxon>Syngnathoidei</taxon>
        <taxon>Syngnathidae</taxon>
        <taxon>Hippocampus</taxon>
    </lineage>
</organism>